<dbReference type="GO" id="GO:0003700">
    <property type="term" value="F:DNA-binding transcription factor activity"/>
    <property type="evidence" value="ECO:0007669"/>
    <property type="project" value="InterPro"/>
</dbReference>
<accession>A0A7S9GXD0</accession>
<organism evidence="5 6">
    <name type="scientific">Bradyrhizobium commune</name>
    <dbReference type="NCBI Taxonomy" id="83627"/>
    <lineage>
        <taxon>Bacteria</taxon>
        <taxon>Pseudomonadati</taxon>
        <taxon>Pseudomonadota</taxon>
        <taxon>Alphaproteobacteria</taxon>
        <taxon>Hyphomicrobiales</taxon>
        <taxon>Nitrobacteraceae</taxon>
        <taxon>Bradyrhizobium</taxon>
    </lineage>
</organism>
<feature type="domain" description="HTH gntR-type" evidence="4">
    <location>
        <begin position="19"/>
        <end position="89"/>
    </location>
</feature>
<evidence type="ECO:0000256" key="3">
    <source>
        <dbReference type="ARBA" id="ARBA00023163"/>
    </source>
</evidence>
<protein>
    <submittedName>
        <fullName evidence="5">Winged helix-turn-helix transcriptional regulator</fullName>
    </submittedName>
</protein>
<dbReference type="Pfam" id="PF00392">
    <property type="entry name" value="GntR"/>
    <property type="match status" value="1"/>
</dbReference>
<dbReference type="Proteomes" id="UP000594621">
    <property type="component" value="Chromosome"/>
</dbReference>
<evidence type="ECO:0000313" key="6">
    <source>
        <dbReference type="Proteomes" id="UP000594621"/>
    </source>
</evidence>
<dbReference type="PANTHER" id="PTHR43537">
    <property type="entry name" value="TRANSCRIPTIONAL REGULATOR, GNTR FAMILY"/>
    <property type="match status" value="1"/>
</dbReference>
<dbReference type="Gene3D" id="1.10.10.10">
    <property type="entry name" value="Winged helix-like DNA-binding domain superfamily/Winged helix DNA-binding domain"/>
    <property type="match status" value="1"/>
</dbReference>
<dbReference type="PANTHER" id="PTHR43537:SF5">
    <property type="entry name" value="UXU OPERON TRANSCRIPTIONAL REGULATOR"/>
    <property type="match status" value="1"/>
</dbReference>
<dbReference type="InterPro" id="IPR036388">
    <property type="entry name" value="WH-like_DNA-bd_sf"/>
</dbReference>
<dbReference type="PRINTS" id="PR00035">
    <property type="entry name" value="HTHGNTR"/>
</dbReference>
<evidence type="ECO:0000313" key="5">
    <source>
        <dbReference type="EMBL" id="QPF88621.1"/>
    </source>
</evidence>
<dbReference type="GO" id="GO:0003677">
    <property type="term" value="F:DNA binding"/>
    <property type="evidence" value="ECO:0007669"/>
    <property type="project" value="UniProtKB-KW"/>
</dbReference>
<keyword evidence="6" id="KW-1185">Reference proteome</keyword>
<proteinExistence type="predicted"/>
<dbReference type="AlphaFoldDB" id="A0A7S9GXD0"/>
<reference evidence="5 6" key="1">
    <citation type="submission" date="2020-09" db="EMBL/GenBank/DDBJ databases">
        <title>Complete genomes of bradyrhizobia occurring on native shrubby legumes in Australia.</title>
        <authorList>
            <person name="Lafay B."/>
        </authorList>
    </citation>
    <scope>NUCLEOTIDE SEQUENCE [LARGE SCALE GENOMIC DNA]</scope>
    <source>
        <strain evidence="5 6">BDV5040</strain>
    </source>
</reference>
<dbReference type="SUPFAM" id="SSF46785">
    <property type="entry name" value="Winged helix' DNA-binding domain"/>
    <property type="match status" value="1"/>
</dbReference>
<keyword evidence="1" id="KW-0805">Transcription regulation</keyword>
<dbReference type="PROSITE" id="PS50949">
    <property type="entry name" value="HTH_GNTR"/>
    <property type="match status" value="1"/>
</dbReference>
<evidence type="ECO:0000256" key="2">
    <source>
        <dbReference type="ARBA" id="ARBA00023125"/>
    </source>
</evidence>
<dbReference type="SMART" id="SM00345">
    <property type="entry name" value="HTH_GNTR"/>
    <property type="match status" value="1"/>
</dbReference>
<sequence length="163" mass="17756">MRGLLTSDANMSLRPARSIRAIEDIADQIREQLRSGHLRPGQRLPPERELAKQLGVGRNTVREAMTMLEVAGLVERRLGSAGGAFITNSNSKAVAERISDGMMLGRISLKANDLPLSEAKWRPLASRAAKATMCGWCLATAFERVSFNARLTSSRVPDDSAPL</sequence>
<gene>
    <name evidence="5" type="ORF">IC761_18965</name>
</gene>
<keyword evidence="2" id="KW-0238">DNA-binding</keyword>
<evidence type="ECO:0000259" key="4">
    <source>
        <dbReference type="PROSITE" id="PS50949"/>
    </source>
</evidence>
<dbReference type="InterPro" id="IPR000524">
    <property type="entry name" value="Tscrpt_reg_HTH_GntR"/>
</dbReference>
<dbReference type="KEGG" id="bcou:IC761_18965"/>
<evidence type="ECO:0000256" key="1">
    <source>
        <dbReference type="ARBA" id="ARBA00023015"/>
    </source>
</evidence>
<dbReference type="InterPro" id="IPR036390">
    <property type="entry name" value="WH_DNA-bd_sf"/>
</dbReference>
<keyword evidence="3" id="KW-0804">Transcription</keyword>
<dbReference type="RefSeq" id="WP_195798174.1">
    <property type="nucleotide sequence ID" value="NZ_CP061379.1"/>
</dbReference>
<dbReference type="EMBL" id="CP061379">
    <property type="protein sequence ID" value="QPF88621.1"/>
    <property type="molecule type" value="Genomic_DNA"/>
</dbReference>
<dbReference type="CDD" id="cd07377">
    <property type="entry name" value="WHTH_GntR"/>
    <property type="match status" value="1"/>
</dbReference>
<name>A0A7S9GXD0_9BRAD</name>